<dbReference type="Proteomes" id="UP000187209">
    <property type="component" value="Unassembled WGS sequence"/>
</dbReference>
<dbReference type="PANTHER" id="PTHR24223">
    <property type="entry name" value="ATP-BINDING CASSETTE SUB-FAMILY C"/>
    <property type="match status" value="1"/>
</dbReference>
<dbReference type="PROSITE" id="PS00211">
    <property type="entry name" value="ABC_TRANSPORTER_1"/>
    <property type="match status" value="1"/>
</dbReference>
<evidence type="ECO:0000256" key="2">
    <source>
        <dbReference type="ARBA" id="ARBA00009726"/>
    </source>
</evidence>
<comment type="similarity">
    <text evidence="2">Belongs to the ABC transporter superfamily. ABCC family. Conjugate transporter (TC 3.A.1.208) subfamily.</text>
</comment>
<dbReference type="GO" id="GO:0016887">
    <property type="term" value="F:ATP hydrolysis activity"/>
    <property type="evidence" value="ECO:0007669"/>
    <property type="project" value="InterPro"/>
</dbReference>
<dbReference type="FunFam" id="3.40.50.300:FF:000163">
    <property type="entry name" value="Multidrug resistance-associated protein member 4"/>
    <property type="match status" value="1"/>
</dbReference>
<feature type="domain" description="ABC transporter" evidence="11">
    <location>
        <begin position="408"/>
        <end position="637"/>
    </location>
</feature>
<feature type="transmembrane region" description="Helical" evidence="10">
    <location>
        <begin position="88"/>
        <end position="113"/>
    </location>
</feature>
<feature type="transmembrane region" description="Helical" evidence="10">
    <location>
        <begin position="230"/>
        <end position="247"/>
    </location>
</feature>
<evidence type="ECO:0000256" key="7">
    <source>
        <dbReference type="ARBA" id="ARBA00022840"/>
    </source>
</evidence>
<evidence type="ECO:0000256" key="1">
    <source>
        <dbReference type="ARBA" id="ARBA00004141"/>
    </source>
</evidence>
<dbReference type="InterPro" id="IPR003593">
    <property type="entry name" value="AAA+_ATPase"/>
</dbReference>
<keyword evidence="3" id="KW-0813">Transport</keyword>
<dbReference type="Pfam" id="PF00664">
    <property type="entry name" value="ABC_membrane"/>
    <property type="match status" value="2"/>
</dbReference>
<dbReference type="InterPro" id="IPR011527">
    <property type="entry name" value="ABC1_TM_dom"/>
</dbReference>
<comment type="caution">
    <text evidence="13">The sequence shown here is derived from an EMBL/GenBank/DDBJ whole genome shotgun (WGS) entry which is preliminary data.</text>
</comment>
<dbReference type="GO" id="GO:0005524">
    <property type="term" value="F:ATP binding"/>
    <property type="evidence" value="ECO:0007669"/>
    <property type="project" value="UniProtKB-KW"/>
</dbReference>
<dbReference type="SUPFAM" id="SSF90123">
    <property type="entry name" value="ABC transporter transmembrane region"/>
    <property type="match status" value="2"/>
</dbReference>
<keyword evidence="5" id="KW-0677">Repeat</keyword>
<dbReference type="InterPro" id="IPR003439">
    <property type="entry name" value="ABC_transporter-like_ATP-bd"/>
</dbReference>
<dbReference type="SMART" id="SM00382">
    <property type="entry name" value="AAA"/>
    <property type="match status" value="2"/>
</dbReference>
<keyword evidence="4 10" id="KW-0812">Transmembrane</keyword>
<feature type="transmembrane region" description="Helical" evidence="10">
    <location>
        <begin position="307"/>
        <end position="334"/>
    </location>
</feature>
<dbReference type="GO" id="GO:0016020">
    <property type="term" value="C:membrane"/>
    <property type="evidence" value="ECO:0007669"/>
    <property type="project" value="UniProtKB-SubCell"/>
</dbReference>
<evidence type="ECO:0000256" key="6">
    <source>
        <dbReference type="ARBA" id="ARBA00022741"/>
    </source>
</evidence>
<feature type="transmembrane region" description="Helical" evidence="10">
    <location>
        <begin position="894"/>
        <end position="926"/>
    </location>
</feature>
<feature type="transmembrane region" description="Helical" evidence="10">
    <location>
        <begin position="125"/>
        <end position="143"/>
    </location>
</feature>
<dbReference type="PANTHER" id="PTHR24223:SF456">
    <property type="entry name" value="MULTIDRUG RESISTANCE-ASSOCIATED PROTEIN LETHAL(2)03659"/>
    <property type="match status" value="1"/>
</dbReference>
<dbReference type="EMBL" id="MPUH01000226">
    <property type="protein sequence ID" value="OMJ85785.1"/>
    <property type="molecule type" value="Genomic_DNA"/>
</dbReference>
<dbReference type="Gene3D" id="3.40.50.300">
    <property type="entry name" value="P-loop containing nucleotide triphosphate hydrolases"/>
    <property type="match status" value="2"/>
</dbReference>
<organism evidence="13 14">
    <name type="scientific">Stentor coeruleus</name>
    <dbReference type="NCBI Taxonomy" id="5963"/>
    <lineage>
        <taxon>Eukaryota</taxon>
        <taxon>Sar</taxon>
        <taxon>Alveolata</taxon>
        <taxon>Ciliophora</taxon>
        <taxon>Postciliodesmatophora</taxon>
        <taxon>Heterotrichea</taxon>
        <taxon>Heterotrichida</taxon>
        <taxon>Stentoridae</taxon>
        <taxon>Stentor</taxon>
    </lineage>
</organism>
<evidence type="ECO:0000313" key="13">
    <source>
        <dbReference type="EMBL" id="OMJ85785.1"/>
    </source>
</evidence>
<keyword evidence="8 10" id="KW-1133">Transmembrane helix</keyword>
<evidence type="ECO:0000256" key="10">
    <source>
        <dbReference type="SAM" id="Phobius"/>
    </source>
</evidence>
<evidence type="ECO:0000313" key="14">
    <source>
        <dbReference type="Proteomes" id="UP000187209"/>
    </source>
</evidence>
<evidence type="ECO:0000256" key="8">
    <source>
        <dbReference type="ARBA" id="ARBA00022989"/>
    </source>
</evidence>
<evidence type="ECO:0000256" key="5">
    <source>
        <dbReference type="ARBA" id="ARBA00022737"/>
    </source>
</evidence>
<dbReference type="FunFam" id="3.40.50.300:FF:000973">
    <property type="entry name" value="Multidrug resistance-associated protein 4"/>
    <property type="match status" value="1"/>
</dbReference>
<evidence type="ECO:0000256" key="3">
    <source>
        <dbReference type="ARBA" id="ARBA00022448"/>
    </source>
</evidence>
<dbReference type="Pfam" id="PF00005">
    <property type="entry name" value="ABC_tran"/>
    <property type="match status" value="2"/>
</dbReference>
<dbReference type="SUPFAM" id="SSF52540">
    <property type="entry name" value="P-loop containing nucleoside triphosphate hydrolases"/>
    <property type="match status" value="2"/>
</dbReference>
<evidence type="ECO:0000259" key="12">
    <source>
        <dbReference type="PROSITE" id="PS50929"/>
    </source>
</evidence>
<keyword evidence="7" id="KW-0067">ATP-binding</keyword>
<protein>
    <submittedName>
        <fullName evidence="13">Uncharacterized protein</fullName>
    </submittedName>
</protein>
<dbReference type="GO" id="GO:0140359">
    <property type="term" value="F:ABC-type transporter activity"/>
    <property type="evidence" value="ECO:0007669"/>
    <property type="project" value="InterPro"/>
</dbReference>
<name>A0A1R2C9Z1_9CILI</name>
<evidence type="ECO:0000256" key="9">
    <source>
        <dbReference type="ARBA" id="ARBA00023136"/>
    </source>
</evidence>
<dbReference type="CDD" id="cd18580">
    <property type="entry name" value="ABC_6TM_ABCC_D2"/>
    <property type="match status" value="1"/>
</dbReference>
<dbReference type="AlphaFoldDB" id="A0A1R2C9Z1"/>
<dbReference type="PROSITE" id="PS50929">
    <property type="entry name" value="ABC_TM1F"/>
    <property type="match status" value="2"/>
</dbReference>
<feature type="domain" description="ABC transmembrane type-1" evidence="12">
    <location>
        <begin position="686"/>
        <end position="950"/>
    </location>
</feature>
<sequence>MLLSKSYNRIPFPYDTSNILKDFFMTWMIPVLKYYKTSKPSLTNILHLPKRLNYKQYTKALKISWKEELQKEKPNFFRALLKVIKKDAFSIILTDILAFDSLLFQALIMIKVINYIEDPTSDDKIGIIWVVLFLLGTLIISMTLNVSSFRFSALIAVVKGLITRIIYKKLLKINLSAVLNNNSSAKILSVISSDLELLDSSFLIMFLCSFPLMMIGTLTIMIVYFGVSGLLGILVCIIQIPIIYFLSKPIEGYRGKIAEISDKRVKNIRMLIEGIRIVKIYGWESSQLNAIYEIRKLQNSQTFRKNFFISTITGVGYSGLASAFLVTFGSYVWFGNTLKVADVFAGTTVLYLAFIELNFLLSSGLIQLFLTIVTMKRFQEVLLLPEISGKIEGKELKVKVKNGSFIWSKIENIENNEDKTERELIDNAKQEVCLEKINFSINRGLMVVTGMVGSGKSSLLLALLGEMEQKEGSKKISDSISYIPDQPWLLPDTIRKNIILGDNFDENKYNKILEICCLEEDLRYLKYNDLSIVGDQGITLSGGQKARVALARALYKDSDVYLLDDPLSALDIKTGQKILFNIKKFYNEKIVILTSHQAWALEKADMILTLSHGVQEFWGTYEEFIKFYNLKKIEEYFGLENIQEKEKEEILEVEEAPIMEKIDGSFHFGMLYSFLKMGLSSHFITIVIILLFVSVSALNSGIGWWITYWVDANDQKNNFYVFIIIGFILASFIAGFLRSLIFSHAYLNSARVIHNKSLEALAYSPTSFYDQNPTGRILTRFTRDIIVIDEPLYETSSTFFSNTLEIIAITISIIIIVPYNLIILAIAVVGVYFLVKNLAILIKELRAIDLASKSYVLNIFNSTLHGISTIRAHNLQKKFSIEGKKDINRNIRAYFTYNCILLVFRTYTEFLATLISLANIVLIVLLRSQINPTLAALSLSLNVSMTGLVNIWAKGLIELNNLMSSPQRLFEYSELPNEGIMNSKNSYKIERGEIEFRDICLRYRPDLDLALNGLNIKIPAGCKLGIMGRTGAGKSSILVTLLRLANPESGVVLIDGKDYMNLGLADLRSQISVIPQSPVIFFSSIRENVDPFRIYSDEKIQETITSIGLGNSILKLQKGIHSIYGEEAFLSTGQKQLLCLARALVKDSKILIIDEATANVDKESEEIIHNSIKSMFEARTVLIIAHRLSTIKQCDKVAIISEGKCKHLITPREAEEYLGS</sequence>
<dbReference type="Gene3D" id="1.20.1560.10">
    <property type="entry name" value="ABC transporter type 1, transmembrane domain"/>
    <property type="match status" value="2"/>
</dbReference>
<keyword evidence="6" id="KW-0547">Nucleotide-binding</keyword>
<keyword evidence="14" id="KW-1185">Reference proteome</keyword>
<reference evidence="13 14" key="1">
    <citation type="submission" date="2016-11" db="EMBL/GenBank/DDBJ databases">
        <title>The macronuclear genome of Stentor coeruleus: a giant cell with tiny introns.</title>
        <authorList>
            <person name="Slabodnick M."/>
            <person name="Ruby J.G."/>
            <person name="Reiff S.B."/>
            <person name="Swart E.C."/>
            <person name="Gosai S."/>
            <person name="Prabakaran S."/>
            <person name="Witkowska E."/>
            <person name="Larue G.E."/>
            <person name="Fisher S."/>
            <person name="Freeman R.M."/>
            <person name="Gunawardena J."/>
            <person name="Chu W."/>
            <person name="Stover N.A."/>
            <person name="Gregory B.D."/>
            <person name="Nowacki M."/>
            <person name="Derisi J."/>
            <person name="Roy S.W."/>
            <person name="Marshall W.F."/>
            <person name="Sood P."/>
        </authorList>
    </citation>
    <scope>NUCLEOTIDE SEQUENCE [LARGE SCALE GENOMIC DNA]</scope>
    <source>
        <strain evidence="13">WM001</strain>
    </source>
</reference>
<feature type="transmembrane region" description="Helical" evidence="10">
    <location>
        <begin position="806"/>
        <end position="835"/>
    </location>
</feature>
<dbReference type="InterPro" id="IPR027417">
    <property type="entry name" value="P-loop_NTPase"/>
</dbReference>
<feature type="transmembrane region" description="Helical" evidence="10">
    <location>
        <begin position="683"/>
        <end position="707"/>
    </location>
</feature>
<evidence type="ECO:0000259" key="11">
    <source>
        <dbReference type="PROSITE" id="PS50893"/>
    </source>
</evidence>
<dbReference type="CDD" id="cd03250">
    <property type="entry name" value="ABCC_MRP_domain1"/>
    <property type="match status" value="1"/>
</dbReference>
<feature type="transmembrane region" description="Helical" evidence="10">
    <location>
        <begin position="719"/>
        <end position="741"/>
    </location>
</feature>
<gene>
    <name evidence="13" type="ORF">SteCoe_12855</name>
</gene>
<keyword evidence="9 10" id="KW-0472">Membrane</keyword>
<dbReference type="InterPro" id="IPR050173">
    <property type="entry name" value="ABC_transporter_C-like"/>
</dbReference>
<dbReference type="OrthoDB" id="6500128at2759"/>
<dbReference type="InterPro" id="IPR017871">
    <property type="entry name" value="ABC_transporter-like_CS"/>
</dbReference>
<comment type="subcellular location">
    <subcellularLocation>
        <location evidence="1">Membrane</location>
        <topology evidence="1">Multi-pass membrane protein</topology>
    </subcellularLocation>
</comment>
<dbReference type="InterPro" id="IPR044726">
    <property type="entry name" value="ABCC_6TM_D2"/>
</dbReference>
<dbReference type="CDD" id="cd03244">
    <property type="entry name" value="ABCC_MRP_domain2"/>
    <property type="match status" value="1"/>
</dbReference>
<accession>A0A1R2C9Z1</accession>
<dbReference type="InterPro" id="IPR036640">
    <property type="entry name" value="ABC1_TM_sf"/>
</dbReference>
<feature type="transmembrane region" description="Helical" evidence="10">
    <location>
        <begin position="349"/>
        <end position="373"/>
    </location>
</feature>
<feature type="transmembrane region" description="Helical" evidence="10">
    <location>
        <begin position="202"/>
        <end position="224"/>
    </location>
</feature>
<feature type="domain" description="ABC transmembrane type-1" evidence="12">
    <location>
        <begin position="103"/>
        <end position="363"/>
    </location>
</feature>
<dbReference type="PROSITE" id="PS50893">
    <property type="entry name" value="ABC_TRANSPORTER_2"/>
    <property type="match status" value="2"/>
</dbReference>
<evidence type="ECO:0000256" key="4">
    <source>
        <dbReference type="ARBA" id="ARBA00022692"/>
    </source>
</evidence>
<proteinExistence type="inferred from homology"/>
<feature type="domain" description="ABC transporter" evidence="11">
    <location>
        <begin position="994"/>
        <end position="1220"/>
    </location>
</feature>